<accession>A0A2S0IED0</accession>
<gene>
    <name evidence="1" type="ORF">CLM73_25140</name>
</gene>
<evidence type="ECO:0000313" key="2">
    <source>
        <dbReference type="Proteomes" id="UP000239477"/>
    </source>
</evidence>
<organism evidence="1 2">
    <name type="scientific">Achromobacter spanius</name>
    <dbReference type="NCBI Taxonomy" id="217203"/>
    <lineage>
        <taxon>Bacteria</taxon>
        <taxon>Pseudomonadati</taxon>
        <taxon>Pseudomonadota</taxon>
        <taxon>Betaproteobacteria</taxon>
        <taxon>Burkholderiales</taxon>
        <taxon>Alcaligenaceae</taxon>
        <taxon>Achromobacter</taxon>
    </lineage>
</organism>
<name>A0A2S0IED0_9BURK</name>
<dbReference type="EMBL" id="CP023270">
    <property type="protein sequence ID" value="AVJ30117.1"/>
    <property type="molecule type" value="Genomic_DNA"/>
</dbReference>
<evidence type="ECO:0000313" key="1">
    <source>
        <dbReference type="EMBL" id="AVJ30117.1"/>
    </source>
</evidence>
<dbReference type="AlphaFoldDB" id="A0A2S0IED0"/>
<reference evidence="1 2" key="1">
    <citation type="submission" date="2017-09" db="EMBL/GenBank/DDBJ databases">
        <title>Genomic, metabolic, and phenotypic characteristics of bacterial isolates from the natural microbiome of the model nematode Caenorhabditis elegans.</title>
        <authorList>
            <person name="Zimmermann J."/>
            <person name="Obeng N."/>
            <person name="Yang W."/>
            <person name="Obeng O."/>
            <person name="Kissoyan K."/>
            <person name="Pees B."/>
            <person name="Dirksen P."/>
            <person name="Hoppner M."/>
            <person name="Franke A."/>
            <person name="Rosenstiel P."/>
            <person name="Leippe M."/>
            <person name="Dierking K."/>
            <person name="Kaleta C."/>
            <person name="Schulenburg H."/>
        </authorList>
    </citation>
    <scope>NUCLEOTIDE SEQUENCE [LARGE SCALE GENOMIC DNA]</scope>
    <source>
        <strain evidence="1 2">MYb73</strain>
    </source>
</reference>
<proteinExistence type="predicted"/>
<keyword evidence="2" id="KW-1185">Reference proteome</keyword>
<protein>
    <submittedName>
        <fullName evidence="1">Uncharacterized protein</fullName>
    </submittedName>
</protein>
<dbReference type="Proteomes" id="UP000239477">
    <property type="component" value="Chromosome"/>
</dbReference>
<sequence>MKQAKLIAGASYISVSSSLVIRKRVLSKLHFNHTSQIWLTVLRRTAQLVVDDPNDVGNPHWAFRHYLDILPNSVLDIWRQRHRNHLLKLIQAQ</sequence>